<evidence type="ECO:0000313" key="7">
    <source>
        <dbReference type="EMBL" id="EAR61872.1"/>
    </source>
</evidence>
<dbReference type="GO" id="GO:0052907">
    <property type="term" value="F:23S rRNA (adenine(1618)-N(6))-methyltransferase activity"/>
    <property type="evidence" value="ECO:0007669"/>
    <property type="project" value="UniProtKB-EC"/>
</dbReference>
<evidence type="ECO:0000256" key="3">
    <source>
        <dbReference type="ARBA" id="ARBA00022603"/>
    </source>
</evidence>
<keyword evidence="3 6" id="KW-0489">Methyltransferase</keyword>
<dbReference type="HAMAP" id="MF_01848">
    <property type="entry name" value="23SrRNA_methyltr_F"/>
    <property type="match status" value="1"/>
</dbReference>
<dbReference type="OrthoDB" id="1115728at2"/>
<dbReference type="NCBIfam" id="NF008725">
    <property type="entry name" value="PRK11727.1"/>
    <property type="match status" value="1"/>
</dbReference>
<dbReference type="Pfam" id="PF05971">
    <property type="entry name" value="Methyltransf_10"/>
    <property type="match status" value="1"/>
</dbReference>
<gene>
    <name evidence="6" type="primary">rlmF</name>
    <name evidence="7" type="ORF">MED92_02953</name>
</gene>
<dbReference type="GO" id="GO:0005737">
    <property type="term" value="C:cytoplasm"/>
    <property type="evidence" value="ECO:0007669"/>
    <property type="project" value="UniProtKB-SubCell"/>
</dbReference>
<dbReference type="SUPFAM" id="SSF53335">
    <property type="entry name" value="S-adenosyl-L-methionine-dependent methyltransferases"/>
    <property type="match status" value="1"/>
</dbReference>
<keyword evidence="5 6" id="KW-0949">S-adenosyl-L-methionine</keyword>
<dbReference type="Gene3D" id="3.40.50.150">
    <property type="entry name" value="Vaccinia Virus protein VP39"/>
    <property type="match status" value="1"/>
</dbReference>
<evidence type="ECO:0000256" key="1">
    <source>
        <dbReference type="ARBA" id="ARBA00022490"/>
    </source>
</evidence>
<dbReference type="AlphaFoldDB" id="A0A7U8GRX8"/>
<dbReference type="GO" id="GO:0070475">
    <property type="term" value="P:rRNA base methylation"/>
    <property type="evidence" value="ECO:0007669"/>
    <property type="project" value="TreeGrafter"/>
</dbReference>
<comment type="catalytic activity">
    <reaction evidence="6">
        <text>adenosine(1618) in 23S rRNA + S-adenosyl-L-methionine = N(6)-methyladenosine(1618) in 23S rRNA + S-adenosyl-L-homocysteine + H(+)</text>
        <dbReference type="Rhea" id="RHEA:16497"/>
        <dbReference type="Rhea" id="RHEA-COMP:10229"/>
        <dbReference type="Rhea" id="RHEA-COMP:10231"/>
        <dbReference type="ChEBI" id="CHEBI:15378"/>
        <dbReference type="ChEBI" id="CHEBI:57856"/>
        <dbReference type="ChEBI" id="CHEBI:59789"/>
        <dbReference type="ChEBI" id="CHEBI:74411"/>
        <dbReference type="ChEBI" id="CHEBI:74449"/>
        <dbReference type="EC" id="2.1.1.181"/>
    </reaction>
</comment>
<dbReference type="EMBL" id="AAOW01000005">
    <property type="protein sequence ID" value="EAR61872.1"/>
    <property type="molecule type" value="Genomic_DNA"/>
</dbReference>
<comment type="function">
    <text evidence="6">Specifically methylates the adenine in position 1618 of 23S rRNA.</text>
</comment>
<evidence type="ECO:0000256" key="2">
    <source>
        <dbReference type="ARBA" id="ARBA00022552"/>
    </source>
</evidence>
<comment type="similarity">
    <text evidence="6">Belongs to the methyltransferase superfamily. METTL16/RlmF family.</text>
</comment>
<keyword evidence="1 6" id="KW-0963">Cytoplasm</keyword>
<keyword evidence="2 6" id="KW-0698">rRNA processing</keyword>
<proteinExistence type="inferred from homology"/>
<dbReference type="PANTHER" id="PTHR13393">
    <property type="entry name" value="SAM-DEPENDENT METHYLTRANSFERASE"/>
    <property type="match status" value="1"/>
</dbReference>
<comment type="subcellular location">
    <subcellularLocation>
        <location evidence="6">Cytoplasm</location>
    </subcellularLocation>
</comment>
<dbReference type="RefSeq" id="WP_007022607.1">
    <property type="nucleotide sequence ID" value="NZ_CH724127.1"/>
</dbReference>
<accession>A0A7U8GRX8</accession>
<protein>
    <recommendedName>
        <fullName evidence="6">Ribosomal RNA large subunit methyltransferase F</fullName>
        <ecNumber evidence="6">2.1.1.181</ecNumber>
    </recommendedName>
    <alternativeName>
        <fullName evidence="6">23S rRNA mA1618 methyltransferase</fullName>
    </alternativeName>
    <alternativeName>
        <fullName evidence="6">rRNA adenine N-6-methyltransferase</fullName>
    </alternativeName>
</protein>
<evidence type="ECO:0000256" key="6">
    <source>
        <dbReference type="HAMAP-Rule" id="MF_01848"/>
    </source>
</evidence>
<dbReference type="InterPro" id="IPR029063">
    <property type="entry name" value="SAM-dependent_MTases_sf"/>
</dbReference>
<keyword evidence="4 6" id="KW-0808">Transferase</keyword>
<comment type="caution">
    <text evidence="7">The sequence shown here is derived from an EMBL/GenBank/DDBJ whole genome shotgun (WGS) entry which is preliminary data.</text>
</comment>
<sequence length="306" mass="34284">MHPNNPHCGGYNFDLLCAAVPELKPCVYQAASGRESIDFSNPLAVKLLNQALLKTEYGIEHWDIPEGYLCPPIPGRADYIHALAELLAKDNGGEVPQGRYVKGLDIGSGANCIYPILGVCSYDWRFVGSDIDPVSVNTAKHLVKFNPQLKGKVDIRQQSNPNQIFKGIIKENESFAFTLCNPPFHASAKEANQANLRKLRNLTGKSQVKTELNFAGQNNELWCEGGEIAFIKRMVKESATYGQNCQWFSCLVSKKENLKPIYRSLQNARAKKVATIEMAQGQKVSRFIAWTFLTAKQRQDWFRENS</sequence>
<evidence type="ECO:0000256" key="4">
    <source>
        <dbReference type="ARBA" id="ARBA00022679"/>
    </source>
</evidence>
<dbReference type="PANTHER" id="PTHR13393:SF0">
    <property type="entry name" value="RNA N6-ADENOSINE-METHYLTRANSFERASE METTL16"/>
    <property type="match status" value="1"/>
</dbReference>
<keyword evidence="8" id="KW-1185">Reference proteome</keyword>
<reference evidence="7 8" key="1">
    <citation type="submission" date="2006-02" db="EMBL/GenBank/DDBJ databases">
        <authorList>
            <person name="Pinhassi J."/>
            <person name="Pedros-Alio C."/>
            <person name="Ferriera S."/>
            <person name="Johnson J."/>
            <person name="Kravitz S."/>
            <person name="Halpern A."/>
            <person name="Remington K."/>
            <person name="Beeson K."/>
            <person name="Tran B."/>
            <person name="Rogers Y.-H."/>
            <person name="Friedman R."/>
            <person name="Venter J.C."/>
        </authorList>
    </citation>
    <scope>NUCLEOTIDE SEQUENCE [LARGE SCALE GENOMIC DNA]</scope>
    <source>
        <strain evidence="7 8">MED92</strain>
    </source>
</reference>
<evidence type="ECO:0000256" key="5">
    <source>
        <dbReference type="ARBA" id="ARBA00022691"/>
    </source>
</evidence>
<dbReference type="EC" id="2.1.1.181" evidence="6"/>
<evidence type="ECO:0000313" key="8">
    <source>
        <dbReference type="Proteomes" id="UP000002171"/>
    </source>
</evidence>
<dbReference type="PIRSF" id="PIRSF029038">
    <property type="entry name" value="Mtase_YbiN_prd"/>
    <property type="match status" value="1"/>
</dbReference>
<dbReference type="InterPro" id="IPR010286">
    <property type="entry name" value="METTL16/RlmF"/>
</dbReference>
<dbReference type="CDD" id="cd02440">
    <property type="entry name" value="AdoMet_MTases"/>
    <property type="match status" value="1"/>
</dbReference>
<name>A0A7U8GRX8_NEPCE</name>
<organism evidence="7 8">
    <name type="scientific">Neptuniibacter caesariensis</name>
    <dbReference type="NCBI Taxonomy" id="207954"/>
    <lineage>
        <taxon>Bacteria</taxon>
        <taxon>Pseudomonadati</taxon>
        <taxon>Pseudomonadota</taxon>
        <taxon>Gammaproteobacteria</taxon>
        <taxon>Oceanospirillales</taxon>
        <taxon>Oceanospirillaceae</taxon>
        <taxon>Neptuniibacter</taxon>
    </lineage>
</organism>
<dbReference type="InterPro" id="IPR016909">
    <property type="entry name" value="rRNA_lsu_MeTfrase_F"/>
</dbReference>
<dbReference type="Proteomes" id="UP000002171">
    <property type="component" value="Unassembled WGS sequence"/>
</dbReference>